<protein>
    <submittedName>
        <fullName evidence="1">Uncharacterized protein</fullName>
    </submittedName>
</protein>
<reference evidence="1" key="2">
    <citation type="journal article" date="2015" name="Fish Shellfish Immunol.">
        <title>Early steps in the European eel (Anguilla anguilla)-Vibrio vulnificus interaction in the gills: Role of the RtxA13 toxin.</title>
        <authorList>
            <person name="Callol A."/>
            <person name="Pajuelo D."/>
            <person name="Ebbesson L."/>
            <person name="Teles M."/>
            <person name="MacKenzie S."/>
            <person name="Amaro C."/>
        </authorList>
    </citation>
    <scope>NUCLEOTIDE SEQUENCE</scope>
</reference>
<evidence type="ECO:0000313" key="1">
    <source>
        <dbReference type="EMBL" id="JAH34561.1"/>
    </source>
</evidence>
<dbReference type="EMBL" id="GBXM01074016">
    <property type="protein sequence ID" value="JAH34561.1"/>
    <property type="molecule type" value="Transcribed_RNA"/>
</dbReference>
<sequence length="31" mass="3383">MVISEVAVTSQHRPLPYLALAWGGDECSVRP</sequence>
<organism evidence="1">
    <name type="scientific">Anguilla anguilla</name>
    <name type="common">European freshwater eel</name>
    <name type="synonym">Muraena anguilla</name>
    <dbReference type="NCBI Taxonomy" id="7936"/>
    <lineage>
        <taxon>Eukaryota</taxon>
        <taxon>Metazoa</taxon>
        <taxon>Chordata</taxon>
        <taxon>Craniata</taxon>
        <taxon>Vertebrata</taxon>
        <taxon>Euteleostomi</taxon>
        <taxon>Actinopterygii</taxon>
        <taxon>Neopterygii</taxon>
        <taxon>Teleostei</taxon>
        <taxon>Anguilliformes</taxon>
        <taxon>Anguillidae</taxon>
        <taxon>Anguilla</taxon>
    </lineage>
</organism>
<reference evidence="1" key="1">
    <citation type="submission" date="2014-11" db="EMBL/GenBank/DDBJ databases">
        <authorList>
            <person name="Amaro Gonzalez C."/>
        </authorList>
    </citation>
    <scope>NUCLEOTIDE SEQUENCE</scope>
</reference>
<proteinExistence type="predicted"/>
<dbReference type="AlphaFoldDB" id="A0A0E9RZQ1"/>
<accession>A0A0E9RZQ1</accession>
<name>A0A0E9RZQ1_ANGAN</name>